<accession>A0A1G7X764</accession>
<dbReference type="OrthoDB" id="5240629at2"/>
<dbReference type="PANTHER" id="PTHR30290">
    <property type="entry name" value="PERIPLASMIC BINDING COMPONENT OF ABC TRANSPORTER"/>
    <property type="match status" value="1"/>
</dbReference>
<dbReference type="SUPFAM" id="SSF53850">
    <property type="entry name" value="Periplasmic binding protein-like II"/>
    <property type="match status" value="1"/>
</dbReference>
<comment type="similarity">
    <text evidence="1">Belongs to the bacterial solute-binding protein 5 family.</text>
</comment>
<dbReference type="InterPro" id="IPR030678">
    <property type="entry name" value="Peptide/Ni-bd"/>
</dbReference>
<dbReference type="GO" id="GO:0043190">
    <property type="term" value="C:ATP-binding cassette (ABC) transporter complex"/>
    <property type="evidence" value="ECO:0007669"/>
    <property type="project" value="InterPro"/>
</dbReference>
<evidence type="ECO:0000256" key="3">
    <source>
        <dbReference type="ARBA" id="ARBA00022729"/>
    </source>
</evidence>
<dbReference type="Gene3D" id="3.10.105.10">
    <property type="entry name" value="Dipeptide-binding Protein, Domain 3"/>
    <property type="match status" value="1"/>
</dbReference>
<dbReference type="AlphaFoldDB" id="A0A1G7X764"/>
<dbReference type="PROSITE" id="PS51257">
    <property type="entry name" value="PROKAR_LIPOPROTEIN"/>
    <property type="match status" value="1"/>
</dbReference>
<dbReference type="STRING" id="504805.SAMN05421505_10846"/>
<keyword evidence="2" id="KW-0813">Transport</keyword>
<dbReference type="GO" id="GO:1904680">
    <property type="term" value="F:peptide transmembrane transporter activity"/>
    <property type="evidence" value="ECO:0007669"/>
    <property type="project" value="TreeGrafter"/>
</dbReference>
<sequence>MNKTGAVATLGVLGLLAAACGSSAGGGGGAAGESATFTYAISGDPGSLDPAMAVNGATRATVNMAYDTLVNATPEGKTVSGLAEKWEVEPEAVTFTLRKDITCSDGTKLTASDVAANYNHIADPASKSPLYGVLVPTGMKAKADAAAGTVTLTMPKPYSFILENARDVFIVCGTGMKDRSILAKQTSGTGPYVLSEMMAGDSYTFTRREGYAWGANGATNKEPGQPAKVVVKVVPNEQTAANMLMSGSLNLGQFSGTDRARLEAGPAISKYVSPFVNSDLVFNQADGRLTKDFALRKALVQALNLDELAKVGSSNTGNIPTTLVMKPSPCTGDTVAGNRPAFDAAAADAALTAAGWKPGPDGIRVKDGKKLTMTYVYSNALGPGAQSAAEYIADAWKKVGVETKLNGYTATKYLEVVDTTGDWDVAWSTIGLALPSQFTGFYAGPPAPKGANFARIDNKEYVELTEKAMRLTGEPACALWNQAESSLIKNLDVLPVVEATMLIASKDATARMFGTLVMTSTIRMKEGR</sequence>
<feature type="signal peptide" evidence="4">
    <location>
        <begin position="1"/>
        <end position="24"/>
    </location>
</feature>
<dbReference type="InterPro" id="IPR039424">
    <property type="entry name" value="SBP_5"/>
</dbReference>
<feature type="domain" description="Solute-binding protein family 5" evidence="5">
    <location>
        <begin position="78"/>
        <end position="441"/>
    </location>
</feature>
<keyword evidence="7" id="KW-1185">Reference proteome</keyword>
<evidence type="ECO:0000256" key="2">
    <source>
        <dbReference type="ARBA" id="ARBA00022448"/>
    </source>
</evidence>
<evidence type="ECO:0000256" key="1">
    <source>
        <dbReference type="ARBA" id="ARBA00005695"/>
    </source>
</evidence>
<evidence type="ECO:0000313" key="7">
    <source>
        <dbReference type="Proteomes" id="UP000198923"/>
    </source>
</evidence>
<name>A0A1G7X764_9ACTN</name>
<evidence type="ECO:0000259" key="5">
    <source>
        <dbReference type="Pfam" id="PF00496"/>
    </source>
</evidence>
<dbReference type="EMBL" id="FNCN01000008">
    <property type="protein sequence ID" value="SDG79420.1"/>
    <property type="molecule type" value="Genomic_DNA"/>
</dbReference>
<keyword evidence="3 4" id="KW-0732">Signal</keyword>
<dbReference type="CDD" id="cd00995">
    <property type="entry name" value="PBP2_NikA_DppA_OppA_like"/>
    <property type="match status" value="1"/>
</dbReference>
<dbReference type="PANTHER" id="PTHR30290:SF9">
    <property type="entry name" value="OLIGOPEPTIDE-BINDING PROTEIN APPA"/>
    <property type="match status" value="1"/>
</dbReference>
<evidence type="ECO:0000313" key="6">
    <source>
        <dbReference type="EMBL" id="SDG79420.1"/>
    </source>
</evidence>
<evidence type="ECO:0000256" key="4">
    <source>
        <dbReference type="SAM" id="SignalP"/>
    </source>
</evidence>
<organism evidence="6 7">
    <name type="scientific">Sinosporangium album</name>
    <dbReference type="NCBI Taxonomy" id="504805"/>
    <lineage>
        <taxon>Bacteria</taxon>
        <taxon>Bacillati</taxon>
        <taxon>Actinomycetota</taxon>
        <taxon>Actinomycetes</taxon>
        <taxon>Streptosporangiales</taxon>
        <taxon>Streptosporangiaceae</taxon>
        <taxon>Sinosporangium</taxon>
    </lineage>
</organism>
<feature type="chain" id="PRO_5039728207" evidence="4">
    <location>
        <begin position="25"/>
        <end position="528"/>
    </location>
</feature>
<gene>
    <name evidence="6" type="ORF">SAMN05421505_10846</name>
</gene>
<protein>
    <submittedName>
        <fullName evidence="6">Peptide/nickel transport system substrate-binding protein</fullName>
    </submittedName>
</protein>
<dbReference type="Pfam" id="PF00496">
    <property type="entry name" value="SBP_bac_5"/>
    <property type="match status" value="1"/>
</dbReference>
<dbReference type="GO" id="GO:0015833">
    <property type="term" value="P:peptide transport"/>
    <property type="evidence" value="ECO:0007669"/>
    <property type="project" value="TreeGrafter"/>
</dbReference>
<proteinExistence type="inferred from homology"/>
<reference evidence="6 7" key="1">
    <citation type="submission" date="2016-10" db="EMBL/GenBank/DDBJ databases">
        <authorList>
            <person name="de Groot N.N."/>
        </authorList>
    </citation>
    <scope>NUCLEOTIDE SEQUENCE [LARGE SCALE GENOMIC DNA]</scope>
    <source>
        <strain evidence="6 7">CPCC 201354</strain>
    </source>
</reference>
<dbReference type="Gene3D" id="3.40.190.10">
    <property type="entry name" value="Periplasmic binding protein-like II"/>
    <property type="match status" value="1"/>
</dbReference>
<dbReference type="Proteomes" id="UP000198923">
    <property type="component" value="Unassembled WGS sequence"/>
</dbReference>
<dbReference type="GO" id="GO:0042597">
    <property type="term" value="C:periplasmic space"/>
    <property type="evidence" value="ECO:0007669"/>
    <property type="project" value="UniProtKB-ARBA"/>
</dbReference>
<dbReference type="InterPro" id="IPR000914">
    <property type="entry name" value="SBP_5_dom"/>
</dbReference>
<dbReference type="RefSeq" id="WP_093170156.1">
    <property type="nucleotide sequence ID" value="NZ_FNCN01000008.1"/>
</dbReference>
<dbReference type="PIRSF" id="PIRSF002741">
    <property type="entry name" value="MppA"/>
    <property type="match status" value="1"/>
</dbReference>